<evidence type="ECO:0000313" key="2">
    <source>
        <dbReference type="EMBL" id="VDL81895.1"/>
    </source>
</evidence>
<keyword evidence="1" id="KW-0472">Membrane</keyword>
<gene>
    <name evidence="2" type="ORF">NBR_LOCUS18174</name>
</gene>
<organism evidence="4">
    <name type="scientific">Nippostrongylus brasiliensis</name>
    <name type="common">Rat hookworm</name>
    <dbReference type="NCBI Taxonomy" id="27835"/>
    <lineage>
        <taxon>Eukaryota</taxon>
        <taxon>Metazoa</taxon>
        <taxon>Ecdysozoa</taxon>
        <taxon>Nematoda</taxon>
        <taxon>Chromadorea</taxon>
        <taxon>Rhabditida</taxon>
        <taxon>Rhabditina</taxon>
        <taxon>Rhabditomorpha</taxon>
        <taxon>Strongyloidea</taxon>
        <taxon>Heligmosomidae</taxon>
        <taxon>Nippostrongylus</taxon>
    </lineage>
</organism>
<name>A0A0N4YM06_NIPBR</name>
<evidence type="ECO:0000313" key="3">
    <source>
        <dbReference type="Proteomes" id="UP000271162"/>
    </source>
</evidence>
<dbReference type="EMBL" id="UYSL01023223">
    <property type="protein sequence ID" value="VDL81895.1"/>
    <property type="molecule type" value="Genomic_DNA"/>
</dbReference>
<accession>A0A0N4YM06</accession>
<reference evidence="2 3" key="2">
    <citation type="submission" date="2018-11" db="EMBL/GenBank/DDBJ databases">
        <authorList>
            <consortium name="Pathogen Informatics"/>
        </authorList>
    </citation>
    <scope>NUCLEOTIDE SEQUENCE [LARGE SCALE GENOMIC DNA]</scope>
</reference>
<sequence>MLSRPALRTQFRIPVPISSGNETKGTSKTILLSFDRLRPDTTAVGQIALGLFWSGSPFSMTMRLANCHDSDFRSLFDNTIAAVRNMFLTTAFFVCDGWAVLEWTMMFLLLDVLLAQVWLCLPIPRFVLLS</sequence>
<dbReference type="WBParaSite" id="NBR_0001817301-mRNA-1">
    <property type="protein sequence ID" value="NBR_0001817301-mRNA-1"/>
    <property type="gene ID" value="NBR_0001817301"/>
</dbReference>
<feature type="transmembrane region" description="Helical" evidence="1">
    <location>
        <begin position="107"/>
        <end position="128"/>
    </location>
</feature>
<reference evidence="4" key="1">
    <citation type="submission" date="2017-02" db="UniProtKB">
        <authorList>
            <consortium name="WormBaseParasite"/>
        </authorList>
    </citation>
    <scope>IDENTIFICATION</scope>
</reference>
<evidence type="ECO:0000256" key="1">
    <source>
        <dbReference type="SAM" id="Phobius"/>
    </source>
</evidence>
<keyword evidence="1" id="KW-1133">Transmembrane helix</keyword>
<proteinExistence type="predicted"/>
<keyword evidence="1" id="KW-0812">Transmembrane</keyword>
<dbReference type="Proteomes" id="UP000271162">
    <property type="component" value="Unassembled WGS sequence"/>
</dbReference>
<evidence type="ECO:0000313" key="4">
    <source>
        <dbReference type="WBParaSite" id="NBR_0001817301-mRNA-1"/>
    </source>
</evidence>
<protein>
    <submittedName>
        <fullName evidence="2 4">Uncharacterized protein</fullName>
    </submittedName>
</protein>
<keyword evidence="3" id="KW-1185">Reference proteome</keyword>
<feature type="transmembrane region" description="Helical" evidence="1">
    <location>
        <begin position="82"/>
        <end position="101"/>
    </location>
</feature>
<dbReference type="AlphaFoldDB" id="A0A0N4YM06"/>